<evidence type="ECO:0000256" key="7">
    <source>
        <dbReference type="SAM" id="Phobius"/>
    </source>
</evidence>
<evidence type="ECO:0000256" key="4">
    <source>
        <dbReference type="ARBA" id="ARBA00022989"/>
    </source>
</evidence>
<keyword evidence="8" id="KW-0732">Signal</keyword>
<evidence type="ECO:0000256" key="1">
    <source>
        <dbReference type="ARBA" id="ARBA00004236"/>
    </source>
</evidence>
<dbReference type="RefSeq" id="WP_251222024.1">
    <property type="nucleotide sequence ID" value="NZ_JAMBOL010000002.1"/>
</dbReference>
<keyword evidence="9" id="KW-0969">Cilium</keyword>
<feature type="region of interest" description="Disordered" evidence="6">
    <location>
        <begin position="33"/>
        <end position="59"/>
    </location>
</feature>
<organism evidence="9 10">
    <name type="scientific">Halalkalibacter oceani</name>
    <dbReference type="NCBI Taxonomy" id="1653776"/>
    <lineage>
        <taxon>Bacteria</taxon>
        <taxon>Bacillati</taxon>
        <taxon>Bacillota</taxon>
        <taxon>Bacilli</taxon>
        <taxon>Bacillales</taxon>
        <taxon>Bacillaceae</taxon>
        <taxon>Halalkalibacter</taxon>
    </lineage>
</organism>
<feature type="chain" id="PRO_5040741905" evidence="8">
    <location>
        <begin position="26"/>
        <end position="229"/>
    </location>
</feature>
<dbReference type="AlphaFoldDB" id="A0A9X2DMF5"/>
<evidence type="ECO:0000313" key="10">
    <source>
        <dbReference type="Proteomes" id="UP001139179"/>
    </source>
</evidence>
<evidence type="ECO:0000256" key="8">
    <source>
        <dbReference type="SAM" id="SignalP"/>
    </source>
</evidence>
<evidence type="ECO:0000256" key="2">
    <source>
        <dbReference type="ARBA" id="ARBA00022475"/>
    </source>
</evidence>
<keyword evidence="9" id="KW-0282">Flagellum</keyword>
<keyword evidence="10" id="KW-1185">Reference proteome</keyword>
<dbReference type="InterPro" id="IPR022781">
    <property type="entry name" value="Flagellar_biosynth_FliO"/>
</dbReference>
<reference evidence="9" key="1">
    <citation type="submission" date="2022-05" db="EMBL/GenBank/DDBJ databases">
        <title>Comparative Genomics of Spacecraft Associated Microbes.</title>
        <authorList>
            <person name="Tran M.T."/>
            <person name="Wright A."/>
            <person name="Seuylemezian A."/>
            <person name="Eisen J."/>
            <person name="Coil D."/>
        </authorList>
    </citation>
    <scope>NUCLEOTIDE SEQUENCE</scope>
    <source>
        <strain evidence="9">214.1.1</strain>
    </source>
</reference>
<feature type="compositionally biased region" description="Acidic residues" evidence="6">
    <location>
        <begin position="44"/>
        <end position="58"/>
    </location>
</feature>
<name>A0A9X2DMF5_9BACI</name>
<evidence type="ECO:0000313" key="9">
    <source>
        <dbReference type="EMBL" id="MCM3713206.1"/>
    </source>
</evidence>
<protein>
    <submittedName>
        <fullName evidence="9">Flagellar biosynthetic protein FliO</fullName>
    </submittedName>
</protein>
<evidence type="ECO:0000256" key="5">
    <source>
        <dbReference type="ARBA" id="ARBA00023136"/>
    </source>
</evidence>
<feature type="signal peptide" evidence="8">
    <location>
        <begin position="1"/>
        <end position="25"/>
    </location>
</feature>
<gene>
    <name evidence="9" type="ORF">M3202_03850</name>
</gene>
<dbReference type="GO" id="GO:0016020">
    <property type="term" value="C:membrane"/>
    <property type="evidence" value="ECO:0007669"/>
    <property type="project" value="InterPro"/>
</dbReference>
<dbReference type="Proteomes" id="UP001139179">
    <property type="component" value="Unassembled WGS sequence"/>
</dbReference>
<dbReference type="EMBL" id="JAMBOL010000002">
    <property type="protein sequence ID" value="MCM3713206.1"/>
    <property type="molecule type" value="Genomic_DNA"/>
</dbReference>
<keyword evidence="4 7" id="KW-1133">Transmembrane helix</keyword>
<keyword evidence="3 7" id="KW-0812">Transmembrane</keyword>
<dbReference type="Pfam" id="PF04347">
    <property type="entry name" value="FliO"/>
    <property type="match status" value="1"/>
</dbReference>
<proteinExistence type="predicted"/>
<comment type="subcellular location">
    <subcellularLocation>
        <location evidence="1">Cell membrane</location>
    </subcellularLocation>
</comment>
<evidence type="ECO:0000256" key="3">
    <source>
        <dbReference type="ARBA" id="ARBA00022692"/>
    </source>
</evidence>
<keyword evidence="5 7" id="KW-0472">Membrane</keyword>
<sequence length="229" mass="25722">MHQRRIVAFVILLLLTCLQPGFVLAEQTNENRTVTESLQQPETEAADEAEAVEGESEAETVISETDVNEEFSEPNTFLMFVQMIAALAFVVLLMYVLLRFFSKRSQAFQANQMLQNIGGVPLGANRSVQIVKVGNRLLVVGVGETIQLLKEIDNEEEMKQLLTQKQEQFAQLNEPINKLFGAVKGRGKQAPATAETNRDAFKQLLDKQLKDVSHSHDKLHDAVRERDKT</sequence>
<keyword evidence="2" id="KW-1003">Cell membrane</keyword>
<accession>A0A9X2DMF5</accession>
<feature type="transmembrane region" description="Helical" evidence="7">
    <location>
        <begin position="77"/>
        <end position="98"/>
    </location>
</feature>
<evidence type="ECO:0000256" key="6">
    <source>
        <dbReference type="SAM" id="MobiDB-lite"/>
    </source>
</evidence>
<comment type="caution">
    <text evidence="9">The sequence shown here is derived from an EMBL/GenBank/DDBJ whole genome shotgun (WGS) entry which is preliminary data.</text>
</comment>
<keyword evidence="9" id="KW-0966">Cell projection</keyword>
<dbReference type="GO" id="GO:0044781">
    <property type="term" value="P:bacterial-type flagellum organization"/>
    <property type="evidence" value="ECO:0007669"/>
    <property type="project" value="InterPro"/>
</dbReference>